<organism evidence="1 2">
    <name type="scientific">Leptonema illini</name>
    <dbReference type="NCBI Taxonomy" id="183"/>
    <lineage>
        <taxon>Bacteria</taxon>
        <taxon>Pseudomonadati</taxon>
        <taxon>Spirochaetota</taxon>
        <taxon>Spirochaetia</taxon>
        <taxon>Leptospirales</taxon>
        <taxon>Leptospiraceae</taxon>
        <taxon>Leptonema</taxon>
    </lineage>
</organism>
<proteinExistence type="predicted"/>
<sequence>MLYLSDICGELPDEERRRLERRLGILLRHPERKAETCRSLIEKIRTDFRPEACEWLGISIEKGDPVPRTELSSAEREVLERSPMIQLEGQFYMPAEFLEAWKTDTSPTSQPFLFQTLHRLSLAEKRAFLVWLKRHTDREALAHLPFQSVGMRLYLLIRQLRRDWIEPPDSASPEGDGPWKLEDIFGELWQKPPLYWYDREVLPFYQCLQDLEKELMRKHKKTPASLPLIQHVYHGLRTGNYCLVEEEQGYGQKLLPVLYRTRDFAVNPTAAIIGRAPLQEDRLF</sequence>
<evidence type="ECO:0000313" key="1">
    <source>
        <dbReference type="EMBL" id="KAB2933486.1"/>
    </source>
</evidence>
<protein>
    <submittedName>
        <fullName evidence="1">Uncharacterized protein</fullName>
    </submittedName>
</protein>
<reference evidence="1 2" key="1">
    <citation type="submission" date="2019-10" db="EMBL/GenBank/DDBJ databases">
        <title>Extracellular Electron Transfer in a Candidatus Methanoperedens spp. Enrichment Culture.</title>
        <authorList>
            <person name="Berger S."/>
            <person name="Rangel Shaw D."/>
            <person name="Berben T."/>
            <person name="In 'T Zandt M."/>
            <person name="Frank J."/>
            <person name="Reimann J."/>
            <person name="Jetten M.S.M."/>
            <person name="Welte C.U."/>
        </authorList>
    </citation>
    <scope>NUCLEOTIDE SEQUENCE [LARGE SCALE GENOMIC DNA]</scope>
    <source>
        <strain evidence="1">SB12</strain>
    </source>
</reference>
<dbReference type="Proteomes" id="UP000460298">
    <property type="component" value="Unassembled WGS sequence"/>
</dbReference>
<comment type="caution">
    <text evidence="1">The sequence shown here is derived from an EMBL/GenBank/DDBJ whole genome shotgun (WGS) entry which is preliminary data.</text>
</comment>
<accession>A0A833H2L9</accession>
<dbReference type="AlphaFoldDB" id="A0A833H2L9"/>
<name>A0A833H2L9_9LEPT</name>
<evidence type="ECO:0000313" key="2">
    <source>
        <dbReference type="Proteomes" id="UP000460298"/>
    </source>
</evidence>
<dbReference type="EMBL" id="WBUI01000005">
    <property type="protein sequence ID" value="KAB2933486.1"/>
    <property type="molecule type" value="Genomic_DNA"/>
</dbReference>
<gene>
    <name evidence="1" type="ORF">F9K24_06455</name>
</gene>